<feature type="compositionally biased region" description="Polar residues" evidence="1">
    <location>
        <begin position="20"/>
        <end position="31"/>
    </location>
</feature>
<sequence length="76" mass="8937">MYYNTPFQQSSGQPPPRKMISNSQDNDPQNNKPRDKNFSGKSHRDPAWHRDRNMRGKKNTPKDKNRSNSHEPDKQS</sequence>
<feature type="compositionally biased region" description="Polar residues" evidence="1">
    <location>
        <begin position="1"/>
        <end position="12"/>
    </location>
</feature>
<dbReference type="Proteomes" id="UP000639643">
    <property type="component" value="Unassembled WGS sequence"/>
</dbReference>
<evidence type="ECO:0000256" key="1">
    <source>
        <dbReference type="SAM" id="MobiDB-lite"/>
    </source>
</evidence>
<protein>
    <submittedName>
        <fullName evidence="2">Uncharacterized protein</fullName>
    </submittedName>
</protein>
<reference evidence="2" key="1">
    <citation type="journal article" date="2020" name="Phytopathology">
        <title>Genome Sequence Resources of Colletotrichum truncatum, C. plurivorum, C. musicola, and C. sojae: Four Species Pathogenic to Soybean (Glycine max).</title>
        <authorList>
            <person name="Rogerio F."/>
            <person name="Boufleur T.R."/>
            <person name="Ciampi-Guillardi M."/>
            <person name="Sukno S.A."/>
            <person name="Thon M.R."/>
            <person name="Massola Junior N.S."/>
            <person name="Baroncelli R."/>
        </authorList>
    </citation>
    <scope>NUCLEOTIDE SEQUENCE</scope>
    <source>
        <strain evidence="2">LFN0074</strain>
    </source>
</reference>
<keyword evidence="3" id="KW-1185">Reference proteome</keyword>
<organism evidence="2 3">
    <name type="scientific">Colletotrichum musicola</name>
    <dbReference type="NCBI Taxonomy" id="2175873"/>
    <lineage>
        <taxon>Eukaryota</taxon>
        <taxon>Fungi</taxon>
        <taxon>Dikarya</taxon>
        <taxon>Ascomycota</taxon>
        <taxon>Pezizomycotina</taxon>
        <taxon>Sordariomycetes</taxon>
        <taxon>Hypocreomycetidae</taxon>
        <taxon>Glomerellales</taxon>
        <taxon>Glomerellaceae</taxon>
        <taxon>Colletotrichum</taxon>
        <taxon>Colletotrichum orchidearum species complex</taxon>
    </lineage>
</organism>
<comment type="caution">
    <text evidence="2">The sequence shown here is derived from an EMBL/GenBank/DDBJ whole genome shotgun (WGS) entry which is preliminary data.</text>
</comment>
<dbReference type="EMBL" id="WIGM01000979">
    <property type="protein sequence ID" value="KAF6807376.1"/>
    <property type="molecule type" value="Genomic_DNA"/>
</dbReference>
<feature type="compositionally biased region" description="Basic and acidic residues" evidence="1">
    <location>
        <begin position="32"/>
        <end position="76"/>
    </location>
</feature>
<gene>
    <name evidence="2" type="ORF">CMUS01_14140</name>
</gene>
<feature type="region of interest" description="Disordered" evidence="1">
    <location>
        <begin position="1"/>
        <end position="76"/>
    </location>
</feature>
<name>A0A8H6MTA9_9PEZI</name>
<dbReference type="AlphaFoldDB" id="A0A8H6MTA9"/>
<accession>A0A8H6MTA9</accession>
<evidence type="ECO:0000313" key="2">
    <source>
        <dbReference type="EMBL" id="KAF6807376.1"/>
    </source>
</evidence>
<proteinExistence type="predicted"/>
<evidence type="ECO:0000313" key="3">
    <source>
        <dbReference type="Proteomes" id="UP000639643"/>
    </source>
</evidence>